<keyword evidence="6" id="KW-0808">Transferase</keyword>
<accession>D6SU59</accession>
<comment type="caution">
    <text evidence="6">The sequence shown here is derived from an EMBL/GenBank/DDBJ whole genome shotgun (WGS) entry which is preliminary data.</text>
</comment>
<dbReference type="GO" id="GO:0000271">
    <property type="term" value="P:polysaccharide biosynthetic process"/>
    <property type="evidence" value="ECO:0007669"/>
    <property type="project" value="TreeGrafter"/>
</dbReference>
<dbReference type="SUPFAM" id="SSF53383">
    <property type="entry name" value="PLP-dependent transferases"/>
    <property type="match status" value="1"/>
</dbReference>
<dbReference type="InterPro" id="IPR015424">
    <property type="entry name" value="PyrdxlP-dep_Trfase"/>
</dbReference>
<dbReference type="InterPro" id="IPR015421">
    <property type="entry name" value="PyrdxlP-dep_Trfase_major"/>
</dbReference>
<protein>
    <submittedName>
        <fullName evidence="6">DegT/DnrJ/EryC1/StrS aminotransferase</fullName>
    </submittedName>
</protein>
<evidence type="ECO:0000256" key="1">
    <source>
        <dbReference type="ARBA" id="ARBA00022898"/>
    </source>
</evidence>
<evidence type="ECO:0000256" key="5">
    <source>
        <dbReference type="RuleBase" id="RU004508"/>
    </source>
</evidence>
<organism evidence="6 7">
    <name type="scientific">Desulfonatronospira thiodismutans ASO3-1</name>
    <dbReference type="NCBI Taxonomy" id="555779"/>
    <lineage>
        <taxon>Bacteria</taxon>
        <taxon>Pseudomonadati</taxon>
        <taxon>Thermodesulfobacteriota</taxon>
        <taxon>Desulfovibrionia</taxon>
        <taxon>Desulfovibrionales</taxon>
        <taxon>Desulfonatronovibrionaceae</taxon>
        <taxon>Desulfonatronospira</taxon>
    </lineage>
</organism>
<dbReference type="PIRSF" id="PIRSF000390">
    <property type="entry name" value="PLP_StrS"/>
    <property type="match status" value="1"/>
</dbReference>
<keyword evidence="7" id="KW-1185">Reference proteome</keyword>
<dbReference type="Pfam" id="PF01041">
    <property type="entry name" value="DegT_DnrJ_EryC1"/>
    <property type="match status" value="1"/>
</dbReference>
<comment type="similarity">
    <text evidence="2 5">Belongs to the DegT/DnrJ/EryC1 family.</text>
</comment>
<evidence type="ECO:0000313" key="6">
    <source>
        <dbReference type="EMBL" id="EFI32839.1"/>
    </source>
</evidence>
<proteinExistence type="inferred from homology"/>
<sequence length="388" mass="44959">MISEPAKSLQPHVADEKILVTRPFMPPLEEFTRGLREIWDNQWLTNNGPVLQRYTRKLTRYFQNDNLSLFNNGTLALQIGLQGMNITGEVITTPFTFVATTHALYWNKIRPVFVDIEPDYYTLDPQKVEQAITPWTKAILAVHVFGYPCKYRALADIARRYNLALIYDAAHAFGVRVNGKPIGNLGDLSMFSFHATKLYHSLEGGMLLYKDQGLKQKFDYLRNLGFKSETRVDMPGTNARMNEIQALMGEQVLEYLDEIISRRKKLYELYRQELEQVPGIGFSPELPGDVQASYAYVPVRVDEKSFGMSRDDLYTRLKKYNVFTRRYFYPLICDFACYRHLSMTDPLTTARRVADQILTLPIYDKLEEEDVVRICEIIKHIQKNTDCT</sequence>
<keyword evidence="1 4" id="KW-0663">Pyridoxal phosphate</keyword>
<dbReference type="PANTHER" id="PTHR30244:SF9">
    <property type="entry name" value="PROTEIN RV3402C"/>
    <property type="match status" value="1"/>
</dbReference>
<evidence type="ECO:0000313" key="7">
    <source>
        <dbReference type="Proteomes" id="UP000005496"/>
    </source>
</evidence>
<dbReference type="GO" id="GO:0030170">
    <property type="term" value="F:pyridoxal phosphate binding"/>
    <property type="evidence" value="ECO:0007669"/>
    <property type="project" value="TreeGrafter"/>
</dbReference>
<dbReference type="PANTHER" id="PTHR30244">
    <property type="entry name" value="TRANSAMINASE"/>
    <property type="match status" value="1"/>
</dbReference>
<feature type="modified residue" description="N6-(pyridoxal phosphate)lysine" evidence="4">
    <location>
        <position position="197"/>
    </location>
</feature>
<evidence type="ECO:0000256" key="3">
    <source>
        <dbReference type="PIRSR" id="PIRSR000390-1"/>
    </source>
</evidence>
<keyword evidence="6" id="KW-0032">Aminotransferase</keyword>
<dbReference type="CDD" id="cd00616">
    <property type="entry name" value="AHBA_syn"/>
    <property type="match status" value="1"/>
</dbReference>
<dbReference type="Proteomes" id="UP000005496">
    <property type="component" value="Unassembled WGS sequence"/>
</dbReference>
<dbReference type="AlphaFoldDB" id="D6SU59"/>
<evidence type="ECO:0000256" key="2">
    <source>
        <dbReference type="ARBA" id="ARBA00037999"/>
    </source>
</evidence>
<dbReference type="EMBL" id="ACJN02000004">
    <property type="protein sequence ID" value="EFI32839.1"/>
    <property type="molecule type" value="Genomic_DNA"/>
</dbReference>
<name>D6SU59_9BACT</name>
<dbReference type="GO" id="GO:0008483">
    <property type="term" value="F:transaminase activity"/>
    <property type="evidence" value="ECO:0007669"/>
    <property type="project" value="UniProtKB-KW"/>
</dbReference>
<evidence type="ECO:0000256" key="4">
    <source>
        <dbReference type="PIRSR" id="PIRSR000390-2"/>
    </source>
</evidence>
<gene>
    <name evidence="6" type="ORF">Dthio_PD0146</name>
</gene>
<dbReference type="InterPro" id="IPR000653">
    <property type="entry name" value="DegT/StrS_aminotransferase"/>
</dbReference>
<dbReference type="OrthoDB" id="9766188at2"/>
<reference evidence="6" key="1">
    <citation type="submission" date="2010-05" db="EMBL/GenBank/DDBJ databases">
        <title>The draft genome of Desulfonatronospira thiodismutans ASO3-1.</title>
        <authorList>
            <consortium name="US DOE Joint Genome Institute (JGI-PGF)"/>
            <person name="Lucas S."/>
            <person name="Copeland A."/>
            <person name="Lapidus A."/>
            <person name="Cheng J.-F."/>
            <person name="Bruce D."/>
            <person name="Goodwin L."/>
            <person name="Pitluck S."/>
            <person name="Chertkov O."/>
            <person name="Brettin T."/>
            <person name="Detter J.C."/>
            <person name="Han C."/>
            <person name="Land M.L."/>
            <person name="Hauser L."/>
            <person name="Kyrpides N."/>
            <person name="Mikhailova N."/>
            <person name="Muyzer G."/>
            <person name="Woyke T."/>
        </authorList>
    </citation>
    <scope>NUCLEOTIDE SEQUENCE [LARGE SCALE GENOMIC DNA]</scope>
    <source>
        <strain evidence="6">ASO3-1</strain>
    </source>
</reference>
<dbReference type="Gene3D" id="3.40.640.10">
    <property type="entry name" value="Type I PLP-dependent aspartate aminotransferase-like (Major domain)"/>
    <property type="match status" value="1"/>
</dbReference>
<feature type="active site" description="Proton acceptor" evidence="3">
    <location>
        <position position="197"/>
    </location>
</feature>
<dbReference type="eggNOG" id="COG0399">
    <property type="taxonomic scope" value="Bacteria"/>
</dbReference>